<reference evidence="3 4" key="1">
    <citation type="submission" date="2019-08" db="EMBL/GenBank/DDBJ databases">
        <title>Whole genome sequencing of chitin degrading bacteria Chitinophaga pinensis YS16.</title>
        <authorList>
            <person name="Singh R.P."/>
            <person name="Manchanda G."/>
            <person name="Maurya I.K."/>
            <person name="Joshi N.K."/>
            <person name="Srivastava A.K."/>
        </authorList>
    </citation>
    <scope>NUCLEOTIDE SEQUENCE [LARGE SCALE GENOMIC DNA]</scope>
    <source>
        <strain evidence="3 4">YS-16</strain>
    </source>
</reference>
<accession>A0A5C6LLY4</accession>
<name>A0A5C6LLY4_9BACT</name>
<dbReference type="GO" id="GO:0008270">
    <property type="term" value="F:zinc ion binding"/>
    <property type="evidence" value="ECO:0007669"/>
    <property type="project" value="InterPro"/>
</dbReference>
<dbReference type="OrthoDB" id="9805728at2"/>
<protein>
    <submittedName>
        <fullName evidence="3">MBL fold metallo-hydrolase</fullName>
    </submittedName>
</protein>
<dbReference type="GO" id="GO:0070290">
    <property type="term" value="F:N-acylphosphatidylethanolamine-specific phospholipase D activity"/>
    <property type="evidence" value="ECO:0007669"/>
    <property type="project" value="InterPro"/>
</dbReference>
<dbReference type="AlphaFoldDB" id="A0A5C6LLY4"/>
<dbReference type="RefSeq" id="WP_146307992.1">
    <property type="nucleotide sequence ID" value="NZ_VOHS01000056.1"/>
</dbReference>
<feature type="domain" description="Metallo-beta-lactamase" evidence="2">
    <location>
        <begin position="127"/>
        <end position="322"/>
    </location>
</feature>
<proteinExistence type="predicted"/>
<dbReference type="Pfam" id="PF12706">
    <property type="entry name" value="Lactamase_B_2"/>
    <property type="match status" value="1"/>
</dbReference>
<gene>
    <name evidence="3" type="ORF">FEF09_27070</name>
</gene>
<evidence type="ECO:0000313" key="4">
    <source>
        <dbReference type="Proteomes" id="UP000318815"/>
    </source>
</evidence>
<feature type="transmembrane region" description="Helical" evidence="1">
    <location>
        <begin position="12"/>
        <end position="32"/>
    </location>
</feature>
<dbReference type="Gene3D" id="3.60.15.10">
    <property type="entry name" value="Ribonuclease Z/Hydroxyacylglutathione hydrolase-like"/>
    <property type="match status" value="1"/>
</dbReference>
<keyword evidence="4" id="KW-1185">Reference proteome</keyword>
<keyword evidence="1" id="KW-0472">Membrane</keyword>
<sequence>MKRFRKVIKISAIVLLSLIALLSIVTLVYMRLPQFGKAPDGQRLTRIQHYANYRNGHFENLEPTPTFAPGYSFSGEMMKALFAEYPGRYPEKDIPAIKTDLQQLPRDTDVVIWFGHSSCYIQLEGKRILIDPIFSQHASPVPGTVKPFSGTDIYTAADFPEIDYLLISHDHYDHLDYETILALKDKTKKVICGLGVGAHFERWGYPVDKIVELAWYETAPQDAGSLKITATPARHQSGRGFSQNNTLWMSFVIQTTQRRIYVSGDSGYGKHFREIGKAYGPMDLAIIENGQYDSAWHYVHCLPGEVLQAAQDLGASRLLPVHSSKFVLARHRWDEPLKEITRLDQEKGIPLVTPVIGEVVYLDDEEKVFRQWWKD</sequence>
<dbReference type="InterPro" id="IPR001279">
    <property type="entry name" value="Metallo-B-lactamas"/>
</dbReference>
<evidence type="ECO:0000259" key="2">
    <source>
        <dbReference type="Pfam" id="PF12706"/>
    </source>
</evidence>
<dbReference type="InterPro" id="IPR024884">
    <property type="entry name" value="NAPE-PLD"/>
</dbReference>
<dbReference type="EMBL" id="VOHS01000056">
    <property type="protein sequence ID" value="TWV93339.1"/>
    <property type="molecule type" value="Genomic_DNA"/>
</dbReference>
<dbReference type="Proteomes" id="UP000318815">
    <property type="component" value="Unassembled WGS sequence"/>
</dbReference>
<keyword evidence="1" id="KW-0812">Transmembrane</keyword>
<dbReference type="PIRSF" id="PIRSF038896">
    <property type="entry name" value="NAPE-PLD"/>
    <property type="match status" value="1"/>
</dbReference>
<dbReference type="PANTHER" id="PTHR15032:SF4">
    <property type="entry name" value="N-ACYL-PHOSPHATIDYLETHANOLAMINE-HYDROLYZING PHOSPHOLIPASE D"/>
    <property type="match status" value="1"/>
</dbReference>
<organism evidence="3 4">
    <name type="scientific">Chitinophaga pinensis</name>
    <dbReference type="NCBI Taxonomy" id="79329"/>
    <lineage>
        <taxon>Bacteria</taxon>
        <taxon>Pseudomonadati</taxon>
        <taxon>Bacteroidota</taxon>
        <taxon>Chitinophagia</taxon>
        <taxon>Chitinophagales</taxon>
        <taxon>Chitinophagaceae</taxon>
        <taxon>Chitinophaga</taxon>
    </lineage>
</organism>
<evidence type="ECO:0000256" key="1">
    <source>
        <dbReference type="SAM" id="Phobius"/>
    </source>
</evidence>
<comment type="caution">
    <text evidence="3">The sequence shown here is derived from an EMBL/GenBank/DDBJ whole genome shotgun (WGS) entry which is preliminary data.</text>
</comment>
<dbReference type="InterPro" id="IPR036866">
    <property type="entry name" value="RibonucZ/Hydroxyglut_hydro"/>
</dbReference>
<dbReference type="GO" id="GO:0005737">
    <property type="term" value="C:cytoplasm"/>
    <property type="evidence" value="ECO:0007669"/>
    <property type="project" value="TreeGrafter"/>
</dbReference>
<dbReference type="PANTHER" id="PTHR15032">
    <property type="entry name" value="N-ACYL-PHOSPHATIDYLETHANOLAMINE-HYDROLYZING PHOSPHOLIPASE D"/>
    <property type="match status" value="1"/>
</dbReference>
<keyword evidence="3" id="KW-0378">Hydrolase</keyword>
<dbReference type="SUPFAM" id="SSF56281">
    <property type="entry name" value="Metallo-hydrolase/oxidoreductase"/>
    <property type="match status" value="1"/>
</dbReference>
<keyword evidence="1" id="KW-1133">Transmembrane helix</keyword>
<evidence type="ECO:0000313" key="3">
    <source>
        <dbReference type="EMBL" id="TWV93339.1"/>
    </source>
</evidence>